<protein>
    <submittedName>
        <fullName evidence="3">Beta-lactamase family protein</fullName>
    </submittedName>
</protein>
<organism evidence="3 4">
    <name type="scientific">Humibacter ginsenosidimutans</name>
    <dbReference type="NCBI Taxonomy" id="2599293"/>
    <lineage>
        <taxon>Bacteria</taxon>
        <taxon>Bacillati</taxon>
        <taxon>Actinomycetota</taxon>
        <taxon>Actinomycetes</taxon>
        <taxon>Micrococcales</taxon>
        <taxon>Microbacteriaceae</taxon>
        <taxon>Humibacter</taxon>
    </lineage>
</organism>
<dbReference type="InterPro" id="IPR012338">
    <property type="entry name" value="Beta-lactam/transpept-like"/>
</dbReference>
<dbReference type="Proteomes" id="UP000320216">
    <property type="component" value="Chromosome"/>
</dbReference>
<gene>
    <name evidence="3" type="ORF">FPZ11_14705</name>
</gene>
<accession>A0A5B8M856</accession>
<evidence type="ECO:0000313" key="3">
    <source>
        <dbReference type="EMBL" id="QDZ15855.1"/>
    </source>
</evidence>
<sequence>MTTIRGRPNLPGNRRERRASDGETSMVDVRVDPRSGARHGGPMSPTFDPVWRSLDERVASGWAPGIVAGVRHHDETRFYAVGTADLPDGPDVEPVSVDTPHRIASLSKLVGMALTAQLIGDGLLDLDDEIAEWMPELASRRVLRAPDAALDDTVPADRELTVRDLVTFTSGLGMQFDATPLSAELHPFAIGPVPPQLSADDYLERIAALPLAHQPGAQWTYHTSADLLGILLSRAAEKSLHELLLGEITGPLGLSHTGFFSEQRMPSQYVARGENLEIADAYNDAFSQPPRFESLAGGLVSTVPEFLRILTAIADGEIVPPELVAAATAPQLDAAQQLGLQQLAGPGVGWGWCTSVETGTPHPWSAPGRWGWNGGSGTSAYVDPSRDLVGVVFTQRFMAGPQETFGYFWEPLAASVDRG</sequence>
<keyword evidence="4" id="KW-1185">Reference proteome</keyword>
<dbReference type="Pfam" id="PF00144">
    <property type="entry name" value="Beta-lactamase"/>
    <property type="match status" value="1"/>
</dbReference>
<dbReference type="OrthoDB" id="3502201at2"/>
<evidence type="ECO:0000256" key="1">
    <source>
        <dbReference type="SAM" id="MobiDB-lite"/>
    </source>
</evidence>
<feature type="domain" description="Beta-lactamase-related" evidence="2">
    <location>
        <begin position="54"/>
        <end position="397"/>
    </location>
</feature>
<dbReference type="EMBL" id="CP042305">
    <property type="protein sequence ID" value="QDZ15855.1"/>
    <property type="molecule type" value="Genomic_DNA"/>
</dbReference>
<dbReference type="PANTHER" id="PTHR43283:SF3">
    <property type="entry name" value="BETA-LACTAMASE FAMILY PROTEIN (AFU_ORTHOLOGUE AFUA_5G07500)"/>
    <property type="match status" value="1"/>
</dbReference>
<proteinExistence type="predicted"/>
<dbReference type="AlphaFoldDB" id="A0A5B8M856"/>
<reference evidence="3 4" key="1">
    <citation type="submission" date="2019-07" db="EMBL/GenBank/DDBJ databases">
        <title>Full genome sequence of Humibacter sp. WJ7-1.</title>
        <authorList>
            <person name="Im W.-T."/>
        </authorList>
    </citation>
    <scope>NUCLEOTIDE SEQUENCE [LARGE SCALE GENOMIC DNA]</scope>
    <source>
        <strain evidence="3 4">WJ7-1</strain>
    </source>
</reference>
<feature type="region of interest" description="Disordered" evidence="1">
    <location>
        <begin position="1"/>
        <end position="44"/>
    </location>
</feature>
<dbReference type="Gene3D" id="3.40.710.10">
    <property type="entry name" value="DD-peptidase/beta-lactamase superfamily"/>
    <property type="match status" value="1"/>
</dbReference>
<dbReference type="KEGG" id="huw:FPZ11_14705"/>
<dbReference type="InterPro" id="IPR050789">
    <property type="entry name" value="Diverse_Enzym_Activities"/>
</dbReference>
<dbReference type="SUPFAM" id="SSF56601">
    <property type="entry name" value="beta-lactamase/transpeptidase-like"/>
    <property type="match status" value="1"/>
</dbReference>
<evidence type="ECO:0000313" key="4">
    <source>
        <dbReference type="Proteomes" id="UP000320216"/>
    </source>
</evidence>
<dbReference type="PANTHER" id="PTHR43283">
    <property type="entry name" value="BETA-LACTAMASE-RELATED"/>
    <property type="match status" value="1"/>
</dbReference>
<evidence type="ECO:0000259" key="2">
    <source>
        <dbReference type="Pfam" id="PF00144"/>
    </source>
</evidence>
<dbReference type="InterPro" id="IPR001466">
    <property type="entry name" value="Beta-lactam-related"/>
</dbReference>
<name>A0A5B8M856_9MICO</name>